<evidence type="ECO:0000313" key="3">
    <source>
        <dbReference type="Proteomes" id="UP000238479"/>
    </source>
</evidence>
<dbReference type="Proteomes" id="UP000238479">
    <property type="component" value="Chromosome 4"/>
</dbReference>
<evidence type="ECO:0000256" key="1">
    <source>
        <dbReference type="SAM" id="MobiDB-lite"/>
    </source>
</evidence>
<dbReference type="AlphaFoldDB" id="A0A2P6QT02"/>
<proteinExistence type="predicted"/>
<dbReference type="Gramene" id="PRQ37289">
    <property type="protein sequence ID" value="PRQ37289"/>
    <property type="gene ID" value="RchiOBHm_Chr4g0400901"/>
</dbReference>
<comment type="caution">
    <text evidence="2">The sequence shown here is derived from an EMBL/GenBank/DDBJ whole genome shotgun (WGS) entry which is preliminary data.</text>
</comment>
<dbReference type="EMBL" id="PDCK01000042">
    <property type="protein sequence ID" value="PRQ37289.1"/>
    <property type="molecule type" value="Genomic_DNA"/>
</dbReference>
<feature type="region of interest" description="Disordered" evidence="1">
    <location>
        <begin position="24"/>
        <end position="56"/>
    </location>
</feature>
<protein>
    <submittedName>
        <fullName evidence="2">Uncharacterized protein</fullName>
    </submittedName>
</protein>
<sequence length="56" mass="5705">MPSNKTIGHSDDTFNTFFSETGAASMSHAPSLSTSSPPSSKRSAPEPTASSSTLSS</sequence>
<reference evidence="2 3" key="1">
    <citation type="journal article" date="2018" name="Nat. Genet.">
        <title>The Rosa genome provides new insights in the design of modern roses.</title>
        <authorList>
            <person name="Bendahmane M."/>
        </authorList>
    </citation>
    <scope>NUCLEOTIDE SEQUENCE [LARGE SCALE GENOMIC DNA]</scope>
    <source>
        <strain evidence="3">cv. Old Blush</strain>
    </source>
</reference>
<keyword evidence="3" id="KW-1185">Reference proteome</keyword>
<gene>
    <name evidence="2" type="ORF">RchiOBHm_Chr4g0400901</name>
</gene>
<feature type="compositionally biased region" description="Low complexity" evidence="1">
    <location>
        <begin position="24"/>
        <end position="47"/>
    </location>
</feature>
<accession>A0A2P6QT02</accession>
<organism evidence="2 3">
    <name type="scientific">Rosa chinensis</name>
    <name type="common">China rose</name>
    <dbReference type="NCBI Taxonomy" id="74649"/>
    <lineage>
        <taxon>Eukaryota</taxon>
        <taxon>Viridiplantae</taxon>
        <taxon>Streptophyta</taxon>
        <taxon>Embryophyta</taxon>
        <taxon>Tracheophyta</taxon>
        <taxon>Spermatophyta</taxon>
        <taxon>Magnoliopsida</taxon>
        <taxon>eudicotyledons</taxon>
        <taxon>Gunneridae</taxon>
        <taxon>Pentapetalae</taxon>
        <taxon>rosids</taxon>
        <taxon>fabids</taxon>
        <taxon>Rosales</taxon>
        <taxon>Rosaceae</taxon>
        <taxon>Rosoideae</taxon>
        <taxon>Rosoideae incertae sedis</taxon>
        <taxon>Rosa</taxon>
    </lineage>
</organism>
<name>A0A2P6QT02_ROSCH</name>
<evidence type="ECO:0000313" key="2">
    <source>
        <dbReference type="EMBL" id="PRQ37289.1"/>
    </source>
</evidence>